<dbReference type="Pfam" id="PF02493">
    <property type="entry name" value="MORN"/>
    <property type="match status" value="7"/>
</dbReference>
<reference evidence="5 6" key="1">
    <citation type="journal article" date="2015" name="Sci. Rep.">
        <title>Genome of the facultative scuticociliatosis pathogen Pseudocohnilembus persalinus provides insight into its virulence through horizontal gene transfer.</title>
        <authorList>
            <person name="Xiong J."/>
            <person name="Wang G."/>
            <person name="Cheng J."/>
            <person name="Tian M."/>
            <person name="Pan X."/>
            <person name="Warren A."/>
            <person name="Jiang C."/>
            <person name="Yuan D."/>
            <person name="Miao W."/>
        </authorList>
    </citation>
    <scope>NUCLEOTIDE SEQUENCE [LARGE SCALE GENOMIC DNA]</scope>
    <source>
        <strain evidence="5">36N120E</strain>
    </source>
</reference>
<dbReference type="PANTHER" id="PTHR43215">
    <property type="entry name" value="RADIAL SPOKE HEAD 1 HOMOLOG"/>
    <property type="match status" value="1"/>
</dbReference>
<dbReference type="Proteomes" id="UP000054937">
    <property type="component" value="Unassembled WGS sequence"/>
</dbReference>
<dbReference type="CDD" id="cd00180">
    <property type="entry name" value="PKc"/>
    <property type="match status" value="1"/>
</dbReference>
<dbReference type="Gene3D" id="2.20.110.10">
    <property type="entry name" value="Histone H3 K4-specific methyltransferase SET7/9 N-terminal domain"/>
    <property type="match status" value="3"/>
</dbReference>
<evidence type="ECO:0000256" key="3">
    <source>
        <dbReference type="SAM" id="MobiDB-lite"/>
    </source>
</evidence>
<organism evidence="5 6">
    <name type="scientific">Pseudocohnilembus persalinus</name>
    <name type="common">Ciliate</name>
    <dbReference type="NCBI Taxonomy" id="266149"/>
    <lineage>
        <taxon>Eukaryota</taxon>
        <taxon>Sar</taxon>
        <taxon>Alveolata</taxon>
        <taxon>Ciliophora</taxon>
        <taxon>Intramacronucleata</taxon>
        <taxon>Oligohymenophorea</taxon>
        <taxon>Scuticociliatia</taxon>
        <taxon>Philasterida</taxon>
        <taxon>Pseudocohnilembidae</taxon>
        <taxon>Pseudocohnilembus</taxon>
    </lineage>
</organism>
<keyword evidence="5" id="KW-0808">Transferase</keyword>
<feature type="compositionally biased region" description="Polar residues" evidence="3">
    <location>
        <begin position="252"/>
        <end position="273"/>
    </location>
</feature>
<dbReference type="Gene3D" id="3.30.200.20">
    <property type="entry name" value="Phosphorylase Kinase, domain 1"/>
    <property type="match status" value="1"/>
</dbReference>
<dbReference type="GO" id="GO:0005524">
    <property type="term" value="F:ATP binding"/>
    <property type="evidence" value="ECO:0007669"/>
    <property type="project" value="UniProtKB-UniRule"/>
</dbReference>
<dbReference type="SMART" id="SM00220">
    <property type="entry name" value="S_TKc"/>
    <property type="match status" value="1"/>
</dbReference>
<sequence length="579" mass="66908">MASKISIKEFEENFEFVKDLGQGTFGKVYQYRNKQNQKLVAVKKTISTDFEQLSTSLQELTLLSGAIHKNIIRIFHYCMVKEEVGKLPGQDRSGGDTYSLYMFMELGDYSLDFEIMERFKSEHCFSERSLFYLLYDLSSGLAYMQSINLSHRDIKPHNILKINGVYKVTDFGVSKPKLNKTISNTLTGSPPYLSPQLFQNFENGVQKVVANSYKSDCFSLGLVILGCALLKDITGCNKSEEYKNQMIEKVEQTQSGSNSLENSKQSNQNQPDITMDSLNISDQENSLDLNNQKSLFHRLNTQVNYEESIKHNNQSLTQTQAKVYAVNQKLQDQMPKFVMIDDEEESKLLIGLSTAQTFDFKKKKLLEDEKKNYQFPEGSYYGDIDENNIRTGVGKFLTKDGKFFYQGEWKNDFMEGVGLGIWQDGKKYQGQWKQSKRHGYGELSYKNGDVFRGQFNNDEKHGEGEFIYSSDERYIGQYQYGERCGEGQYEYNDGSTYIGEWNNNMKNGFGKIINLKQDVVYEGQFKNNCYHGYGKLLLKNKIYEGNFQKNLMEGQFKAYKRDQEENYQIVQYSKGKLVE</sequence>
<keyword evidence="2" id="KW-0067">ATP-binding</keyword>
<comment type="caution">
    <text evidence="5">The sequence shown here is derived from an EMBL/GenBank/DDBJ whole genome shotgun (WGS) entry which is preliminary data.</text>
</comment>
<dbReference type="PANTHER" id="PTHR43215:SF14">
    <property type="entry name" value="RADIAL SPOKE HEAD 1 HOMOLOG"/>
    <property type="match status" value="1"/>
</dbReference>
<dbReference type="InParanoid" id="A0A0V0QB34"/>
<gene>
    <name evidence="5" type="ORF">PPERSA_02483</name>
</gene>
<evidence type="ECO:0000313" key="6">
    <source>
        <dbReference type="Proteomes" id="UP000054937"/>
    </source>
</evidence>
<feature type="domain" description="Protein kinase" evidence="4">
    <location>
        <begin position="14"/>
        <end position="358"/>
    </location>
</feature>
<dbReference type="EMBL" id="LDAU01000214">
    <property type="protein sequence ID" value="KRW99371.1"/>
    <property type="molecule type" value="Genomic_DNA"/>
</dbReference>
<dbReference type="InterPro" id="IPR000719">
    <property type="entry name" value="Prot_kinase_dom"/>
</dbReference>
<feature type="binding site" evidence="2">
    <location>
        <position position="44"/>
    </location>
    <ligand>
        <name>ATP</name>
        <dbReference type="ChEBI" id="CHEBI:30616"/>
    </ligand>
</feature>
<keyword evidence="5" id="KW-0418">Kinase</keyword>
<feature type="region of interest" description="Disordered" evidence="3">
    <location>
        <begin position="250"/>
        <end position="273"/>
    </location>
</feature>
<keyword evidence="1" id="KW-0677">Repeat</keyword>
<dbReference type="PROSITE" id="PS00107">
    <property type="entry name" value="PROTEIN_KINASE_ATP"/>
    <property type="match status" value="1"/>
</dbReference>
<dbReference type="PROSITE" id="PS50011">
    <property type="entry name" value="PROTEIN_KINASE_DOM"/>
    <property type="match status" value="1"/>
</dbReference>
<proteinExistence type="predicted"/>
<dbReference type="Gene3D" id="1.10.510.10">
    <property type="entry name" value="Transferase(Phosphotransferase) domain 1"/>
    <property type="match status" value="1"/>
</dbReference>
<dbReference type="InterPro" id="IPR003409">
    <property type="entry name" value="MORN"/>
</dbReference>
<keyword evidence="6" id="KW-1185">Reference proteome</keyword>
<dbReference type="Pfam" id="PF00069">
    <property type="entry name" value="Pkinase"/>
    <property type="match status" value="1"/>
</dbReference>
<dbReference type="AlphaFoldDB" id="A0A0V0QB34"/>
<keyword evidence="2" id="KW-0547">Nucleotide-binding</keyword>
<dbReference type="SUPFAM" id="SSF82185">
    <property type="entry name" value="Histone H3 K4-specific methyltransferase SET7/9 N-terminal domain"/>
    <property type="match status" value="2"/>
</dbReference>
<dbReference type="SUPFAM" id="SSF56112">
    <property type="entry name" value="Protein kinase-like (PK-like)"/>
    <property type="match status" value="1"/>
</dbReference>
<dbReference type="OrthoDB" id="4062651at2759"/>
<evidence type="ECO:0000259" key="4">
    <source>
        <dbReference type="PROSITE" id="PS50011"/>
    </source>
</evidence>
<evidence type="ECO:0000313" key="5">
    <source>
        <dbReference type="EMBL" id="KRW99371.1"/>
    </source>
</evidence>
<dbReference type="InterPro" id="IPR011009">
    <property type="entry name" value="Kinase-like_dom_sf"/>
</dbReference>
<evidence type="ECO:0000256" key="2">
    <source>
        <dbReference type="PROSITE-ProRule" id="PRU10141"/>
    </source>
</evidence>
<name>A0A0V0QB34_PSEPJ</name>
<dbReference type="SMART" id="SM00698">
    <property type="entry name" value="MORN"/>
    <property type="match status" value="8"/>
</dbReference>
<accession>A0A0V0QB34</accession>
<dbReference type="GO" id="GO:0004672">
    <property type="term" value="F:protein kinase activity"/>
    <property type="evidence" value="ECO:0007669"/>
    <property type="project" value="InterPro"/>
</dbReference>
<evidence type="ECO:0000256" key="1">
    <source>
        <dbReference type="ARBA" id="ARBA00022737"/>
    </source>
</evidence>
<dbReference type="InterPro" id="IPR017441">
    <property type="entry name" value="Protein_kinase_ATP_BS"/>
</dbReference>
<protein>
    <submittedName>
        <fullName evidence="5">Protein kinase-like domain</fullName>
    </submittedName>
</protein>